<dbReference type="EMBL" id="JH000183">
    <property type="protein sequence ID" value="EGW06879.1"/>
    <property type="molecule type" value="Genomic_DNA"/>
</dbReference>
<dbReference type="Proteomes" id="UP000001075">
    <property type="component" value="Unassembled WGS sequence"/>
</dbReference>
<evidence type="ECO:0000256" key="7">
    <source>
        <dbReference type="ARBA" id="ARBA00047899"/>
    </source>
</evidence>
<dbReference type="InterPro" id="IPR008271">
    <property type="entry name" value="Ser/Thr_kinase_AS"/>
</dbReference>
<feature type="compositionally biased region" description="Low complexity" evidence="9">
    <location>
        <begin position="460"/>
        <end position="473"/>
    </location>
</feature>
<dbReference type="GO" id="GO:0035556">
    <property type="term" value="P:intracellular signal transduction"/>
    <property type="evidence" value="ECO:0007669"/>
    <property type="project" value="TreeGrafter"/>
</dbReference>
<dbReference type="Gene3D" id="3.30.200.20">
    <property type="entry name" value="Phosphorylase Kinase, domain 1"/>
    <property type="match status" value="1"/>
</dbReference>
<dbReference type="Gene3D" id="1.10.8.10">
    <property type="entry name" value="DNA helicase RuvA subunit, C-terminal domain"/>
    <property type="match status" value="1"/>
</dbReference>
<dbReference type="PROSITE" id="PS00108">
    <property type="entry name" value="PROTEIN_KINASE_ST"/>
    <property type="match status" value="1"/>
</dbReference>
<evidence type="ECO:0000256" key="5">
    <source>
        <dbReference type="ARBA" id="ARBA00022777"/>
    </source>
</evidence>
<dbReference type="SUPFAM" id="SSF56112">
    <property type="entry name" value="Protein kinase-like (PK-like)"/>
    <property type="match status" value="1"/>
</dbReference>
<keyword evidence="2" id="KW-0723">Serine/threonine-protein kinase</keyword>
<dbReference type="FunFam" id="3.30.200.20:FF:000003">
    <property type="entry name" value="Non-specific serine/threonine protein kinase"/>
    <property type="match status" value="1"/>
</dbReference>
<feature type="domain" description="Protein kinase" evidence="10">
    <location>
        <begin position="21"/>
        <end position="269"/>
    </location>
</feature>
<organism evidence="11 12">
    <name type="scientific">Cricetulus griseus</name>
    <name type="common">Chinese hamster</name>
    <name type="synonym">Cricetulus barabensis griseus</name>
    <dbReference type="NCBI Taxonomy" id="10029"/>
    <lineage>
        <taxon>Eukaryota</taxon>
        <taxon>Metazoa</taxon>
        <taxon>Chordata</taxon>
        <taxon>Craniata</taxon>
        <taxon>Vertebrata</taxon>
        <taxon>Euteleostomi</taxon>
        <taxon>Mammalia</taxon>
        <taxon>Eutheria</taxon>
        <taxon>Euarchontoglires</taxon>
        <taxon>Glires</taxon>
        <taxon>Rodentia</taxon>
        <taxon>Myomorpha</taxon>
        <taxon>Muroidea</taxon>
        <taxon>Cricetidae</taxon>
        <taxon>Cricetinae</taxon>
        <taxon>Cricetulus</taxon>
    </lineage>
</organism>
<gene>
    <name evidence="11" type="ORF">I79_006124</name>
</gene>
<feature type="region of interest" description="Disordered" evidence="9">
    <location>
        <begin position="460"/>
        <end position="505"/>
    </location>
</feature>
<keyword evidence="6" id="KW-0067">ATP-binding</keyword>
<sequence>MTMTRKLTTSSFEGLTLAKDYYIMGTLGEGALGKVKVALHLVTQTLVAIKILKRGTSSEPLISCEIELLKTIHHPHIVQLLQIIETKQKTYLVMECASRGPLLKHVTQCGHLGEEEARTLFQELTSAIKYIHSHNIVHRDIKSENILLDSEGHIKLSDFGLGKRLTAGEKVKGFWGTTEYCAPEVFGDTEYEGLPTDIWSLGVVLYLLVTGYLPFKEIDHSKIKSQILSRNCWIPTHLSPELQDLLNRLMSVDPTQRPLIEEVVAHPWLRHEEDSLTPLTEIPREPDPNLAFQMFSMGYKIQDIKDALNQKEYTRVMATYLILQKKQRQQRTDHDGGQDDTMAPEKIPNLPLPLRRVSSAPSLPTSTLSSLPELTGDEKKGWRTHSEPTTFSSLKKSLRKKHSPKHDSTSRLRVTTYREIESMSSSVTISSMSMFSNYVSTQNVSTESFRTTDTGMTTFSQEFTSRSSFSSEQAQGESEDPPKHLQEWNQNVPRVPRRQRGRKSLKKRISRALCSLCCCPQMTKRQHLGKIKIMAANEEAHGDKDTG</sequence>
<dbReference type="GO" id="GO:0004674">
    <property type="term" value="F:protein serine/threonine kinase activity"/>
    <property type="evidence" value="ECO:0007669"/>
    <property type="project" value="UniProtKB-KW"/>
</dbReference>
<dbReference type="AlphaFoldDB" id="G3H700"/>
<dbReference type="Gene3D" id="1.10.510.10">
    <property type="entry name" value="Transferase(Phosphotransferase) domain 1"/>
    <property type="match status" value="1"/>
</dbReference>
<dbReference type="InterPro" id="IPR000719">
    <property type="entry name" value="Prot_kinase_dom"/>
</dbReference>
<keyword evidence="3" id="KW-0808">Transferase</keyword>
<dbReference type="PROSITE" id="PS50011">
    <property type="entry name" value="PROTEIN_KINASE_DOM"/>
    <property type="match status" value="1"/>
</dbReference>
<dbReference type="GO" id="GO:0005634">
    <property type="term" value="C:nucleus"/>
    <property type="evidence" value="ECO:0007669"/>
    <property type="project" value="TreeGrafter"/>
</dbReference>
<dbReference type="Pfam" id="PF00069">
    <property type="entry name" value="Pkinase"/>
    <property type="match status" value="1"/>
</dbReference>
<dbReference type="PaxDb" id="10029-XP_007624827.1"/>
<comment type="catalytic activity">
    <reaction evidence="7">
        <text>L-threonyl-[protein] + ATP = O-phospho-L-threonyl-[protein] + ADP + H(+)</text>
        <dbReference type="Rhea" id="RHEA:46608"/>
        <dbReference type="Rhea" id="RHEA-COMP:11060"/>
        <dbReference type="Rhea" id="RHEA-COMP:11605"/>
        <dbReference type="ChEBI" id="CHEBI:15378"/>
        <dbReference type="ChEBI" id="CHEBI:30013"/>
        <dbReference type="ChEBI" id="CHEBI:30616"/>
        <dbReference type="ChEBI" id="CHEBI:61977"/>
        <dbReference type="ChEBI" id="CHEBI:456216"/>
        <dbReference type="EC" id="2.7.11.1"/>
    </reaction>
</comment>
<dbReference type="GO" id="GO:0045719">
    <property type="term" value="P:negative regulation of glycogen biosynthetic process"/>
    <property type="evidence" value="ECO:0007669"/>
    <property type="project" value="TreeGrafter"/>
</dbReference>
<dbReference type="GO" id="GO:0005829">
    <property type="term" value="C:cytosol"/>
    <property type="evidence" value="ECO:0007669"/>
    <property type="project" value="TreeGrafter"/>
</dbReference>
<name>G3H700_CRIGR</name>
<dbReference type="PANTHER" id="PTHR24346">
    <property type="entry name" value="MAP/MICROTUBULE AFFINITY-REGULATING KINASE"/>
    <property type="match status" value="1"/>
</dbReference>
<feature type="compositionally biased region" description="Basic residues" evidence="9">
    <location>
        <begin position="495"/>
        <end position="505"/>
    </location>
</feature>
<feature type="compositionally biased region" description="Low complexity" evidence="9">
    <location>
        <begin position="358"/>
        <end position="374"/>
    </location>
</feature>
<evidence type="ECO:0000313" key="12">
    <source>
        <dbReference type="Proteomes" id="UP000001075"/>
    </source>
</evidence>
<evidence type="ECO:0000313" key="11">
    <source>
        <dbReference type="EMBL" id="EGW06879.1"/>
    </source>
</evidence>
<keyword evidence="5 11" id="KW-0418">Kinase</keyword>
<dbReference type="InParanoid" id="G3H700"/>
<dbReference type="InterPro" id="IPR011009">
    <property type="entry name" value="Kinase-like_dom_sf"/>
</dbReference>
<reference evidence="12" key="1">
    <citation type="journal article" date="2011" name="Nat. Biotechnol.">
        <title>The genomic sequence of the Chinese hamster ovary (CHO)-K1 cell line.</title>
        <authorList>
            <person name="Xu X."/>
            <person name="Nagarajan H."/>
            <person name="Lewis N.E."/>
            <person name="Pan S."/>
            <person name="Cai Z."/>
            <person name="Liu X."/>
            <person name="Chen W."/>
            <person name="Xie M."/>
            <person name="Wang W."/>
            <person name="Hammond S."/>
            <person name="Andersen M.R."/>
            <person name="Neff N."/>
            <person name="Passarelli B."/>
            <person name="Koh W."/>
            <person name="Fan H.C."/>
            <person name="Wang J."/>
            <person name="Gui Y."/>
            <person name="Lee K.H."/>
            <person name="Betenbaugh M.J."/>
            <person name="Quake S.R."/>
            <person name="Famili I."/>
            <person name="Palsson B.O."/>
            <person name="Wang J."/>
        </authorList>
    </citation>
    <scope>NUCLEOTIDE SEQUENCE [LARGE SCALE GENOMIC DNA]</scope>
    <source>
        <strain evidence="12">CHO K1 cell line</strain>
    </source>
</reference>
<keyword evidence="4" id="KW-0547">Nucleotide-binding</keyword>
<evidence type="ECO:0000256" key="4">
    <source>
        <dbReference type="ARBA" id="ARBA00022741"/>
    </source>
</evidence>
<proteinExistence type="predicted"/>
<protein>
    <recommendedName>
        <fullName evidence="1">non-specific serine/threonine protein kinase</fullName>
        <ecNumber evidence="1">2.7.11.1</ecNumber>
    </recommendedName>
</protein>
<evidence type="ECO:0000256" key="1">
    <source>
        <dbReference type="ARBA" id="ARBA00012513"/>
    </source>
</evidence>
<dbReference type="EC" id="2.7.11.1" evidence="1"/>
<evidence type="ECO:0000256" key="2">
    <source>
        <dbReference type="ARBA" id="ARBA00022527"/>
    </source>
</evidence>
<feature type="compositionally biased region" description="Basic and acidic residues" evidence="9">
    <location>
        <begin position="376"/>
        <end position="386"/>
    </location>
</feature>
<evidence type="ECO:0000256" key="3">
    <source>
        <dbReference type="ARBA" id="ARBA00022679"/>
    </source>
</evidence>
<evidence type="ECO:0000256" key="8">
    <source>
        <dbReference type="ARBA" id="ARBA00048679"/>
    </source>
</evidence>
<dbReference type="CDD" id="cd14337">
    <property type="entry name" value="UBA_MARK_Par1"/>
    <property type="match status" value="1"/>
</dbReference>
<dbReference type="FunFam" id="1.10.8.10:FF:000005">
    <property type="entry name" value="Non-specific serine/threonine protein kinase"/>
    <property type="match status" value="1"/>
</dbReference>
<dbReference type="CDD" id="cd14003">
    <property type="entry name" value="STKc_AMPK-like"/>
    <property type="match status" value="1"/>
</dbReference>
<evidence type="ECO:0000259" key="10">
    <source>
        <dbReference type="PROSITE" id="PS50011"/>
    </source>
</evidence>
<dbReference type="GO" id="GO:0005524">
    <property type="term" value="F:ATP binding"/>
    <property type="evidence" value="ECO:0007669"/>
    <property type="project" value="UniProtKB-KW"/>
</dbReference>
<comment type="catalytic activity">
    <reaction evidence="8">
        <text>L-seryl-[protein] + ATP = O-phospho-L-seryl-[protein] + ADP + H(+)</text>
        <dbReference type="Rhea" id="RHEA:17989"/>
        <dbReference type="Rhea" id="RHEA-COMP:9863"/>
        <dbReference type="Rhea" id="RHEA-COMP:11604"/>
        <dbReference type="ChEBI" id="CHEBI:15378"/>
        <dbReference type="ChEBI" id="CHEBI:29999"/>
        <dbReference type="ChEBI" id="CHEBI:30616"/>
        <dbReference type="ChEBI" id="CHEBI:83421"/>
        <dbReference type="ChEBI" id="CHEBI:456216"/>
        <dbReference type="EC" id="2.7.11.1"/>
    </reaction>
</comment>
<dbReference type="FunFam" id="1.10.510.10:FF:000571">
    <property type="entry name" value="Maternal embryonic leucine zipper kinase"/>
    <property type="match status" value="1"/>
</dbReference>
<dbReference type="SMART" id="SM00220">
    <property type="entry name" value="S_TKc"/>
    <property type="match status" value="1"/>
</dbReference>
<evidence type="ECO:0000256" key="9">
    <source>
        <dbReference type="SAM" id="MobiDB-lite"/>
    </source>
</evidence>
<evidence type="ECO:0000256" key="6">
    <source>
        <dbReference type="ARBA" id="ARBA00022840"/>
    </source>
</evidence>
<dbReference type="eggNOG" id="KOG0586">
    <property type="taxonomic scope" value="Eukaryota"/>
</dbReference>
<accession>G3H700</accession>
<dbReference type="PANTHER" id="PTHR24346:SF85">
    <property type="entry name" value="RIKEN CDNA 1810024B03 GENE"/>
    <property type="match status" value="1"/>
</dbReference>
<dbReference type="STRING" id="10029.G3H700"/>
<feature type="region of interest" description="Disordered" evidence="9">
    <location>
        <begin position="325"/>
        <end position="412"/>
    </location>
</feature>